<sequence>MERNLVNLCIEAATESAAAVDKWRRQRRTLERMPFQLGEALLHRLARRRILFPSLLEVFKYSVAEIDLRGESRVDAEWMAYLGAFQYLSSLFLADCHKINDSALWCITGMISLKEVDLSRCSKITDGGVKHLLSIPALEKLSISETGVTADGVALLAALTNLLVLDLGGLPVTDSALGSLQVLTKLEHLDLWGSEVSNKGVTHLKLLPKLRFLSLAWTSVTELPNLSSLACLDMSNCTVTSLFEGNGRKAQLEKLVMHGATISDPYEVFQYVETNTLCFLDISNSSLDSFYFLSSMEAMSHLNLGDSSLVDNSVEHISYIGANLQYLDLCNTRISSKGIGALAGLVPNLETILLAGTLVDDTVILYLSMMPALKFINLSRTNVKGGLLHQEGNVPDEVPSLFVLKNLSHLEKLDLEEIQIKDIALGPLASLGRLSYLSLRTDSLTDASLDLASCVSELIHFSVRDALLTNAGIDSFVPPPKLEVLDLRGCWLLTKDCLLYFCQKHPQIKVRHELVTTLDKGNTCCLSPPRHIMSSKPKRKQKKLLMRIIESDEIFLDQRLKYSRDELLSMQFSSAAISTSNPPGNFIRHFKH</sequence>
<dbReference type="SUPFAM" id="SSF52047">
    <property type="entry name" value="RNI-like"/>
    <property type="match status" value="1"/>
</dbReference>
<dbReference type="OrthoDB" id="550575at2759"/>
<accession>A0A2Z7BB28</accession>
<dbReference type="InterPro" id="IPR001611">
    <property type="entry name" value="Leu-rich_rpt"/>
</dbReference>
<name>A0A2Z7BB28_9LAMI</name>
<dbReference type="InterPro" id="IPR006553">
    <property type="entry name" value="Leu-rich_rpt_Cys-con_subtyp"/>
</dbReference>
<dbReference type="SMART" id="SM00367">
    <property type="entry name" value="LRR_CC"/>
    <property type="match status" value="5"/>
</dbReference>
<dbReference type="PANTHER" id="PTHR12904">
    <property type="match status" value="1"/>
</dbReference>
<dbReference type="AlphaFoldDB" id="A0A2Z7BB28"/>
<evidence type="ECO:0000313" key="2">
    <source>
        <dbReference type="Proteomes" id="UP000250235"/>
    </source>
</evidence>
<keyword evidence="2" id="KW-1185">Reference proteome</keyword>
<evidence type="ECO:0000313" key="1">
    <source>
        <dbReference type="EMBL" id="KZV31512.1"/>
    </source>
</evidence>
<reference evidence="1 2" key="1">
    <citation type="journal article" date="2015" name="Proc. Natl. Acad. Sci. U.S.A.">
        <title>The resurrection genome of Boea hygrometrica: A blueprint for survival of dehydration.</title>
        <authorList>
            <person name="Xiao L."/>
            <person name="Yang G."/>
            <person name="Zhang L."/>
            <person name="Yang X."/>
            <person name="Zhao S."/>
            <person name="Ji Z."/>
            <person name="Zhou Q."/>
            <person name="Hu M."/>
            <person name="Wang Y."/>
            <person name="Chen M."/>
            <person name="Xu Y."/>
            <person name="Jin H."/>
            <person name="Xiao X."/>
            <person name="Hu G."/>
            <person name="Bao F."/>
            <person name="Hu Y."/>
            <person name="Wan P."/>
            <person name="Li L."/>
            <person name="Deng X."/>
            <person name="Kuang T."/>
            <person name="Xiang C."/>
            <person name="Zhu J.K."/>
            <person name="Oliver M.J."/>
            <person name="He Y."/>
        </authorList>
    </citation>
    <scope>NUCLEOTIDE SEQUENCE [LARGE SCALE GENOMIC DNA]</scope>
    <source>
        <strain evidence="2">cv. XS01</strain>
    </source>
</reference>
<dbReference type="InterPro" id="IPR032675">
    <property type="entry name" value="LRR_dom_sf"/>
</dbReference>
<dbReference type="EMBL" id="KV007465">
    <property type="protein sequence ID" value="KZV31512.1"/>
    <property type="molecule type" value="Genomic_DNA"/>
</dbReference>
<dbReference type="InterPro" id="IPR051341">
    <property type="entry name" value="Zyg-11_UBL_adapter"/>
</dbReference>
<dbReference type="Gene3D" id="3.80.10.10">
    <property type="entry name" value="Ribonuclease Inhibitor"/>
    <property type="match status" value="4"/>
</dbReference>
<proteinExistence type="predicted"/>
<gene>
    <name evidence="1" type="ORF">F511_07363</name>
</gene>
<dbReference type="PANTHER" id="PTHR12904:SF23">
    <property type="entry name" value="PROTEIN ZER-1 HOMOLOG"/>
    <property type="match status" value="1"/>
</dbReference>
<dbReference type="SUPFAM" id="SSF52058">
    <property type="entry name" value="L domain-like"/>
    <property type="match status" value="1"/>
</dbReference>
<organism evidence="1 2">
    <name type="scientific">Dorcoceras hygrometricum</name>
    <dbReference type="NCBI Taxonomy" id="472368"/>
    <lineage>
        <taxon>Eukaryota</taxon>
        <taxon>Viridiplantae</taxon>
        <taxon>Streptophyta</taxon>
        <taxon>Embryophyta</taxon>
        <taxon>Tracheophyta</taxon>
        <taxon>Spermatophyta</taxon>
        <taxon>Magnoliopsida</taxon>
        <taxon>eudicotyledons</taxon>
        <taxon>Gunneridae</taxon>
        <taxon>Pentapetalae</taxon>
        <taxon>asterids</taxon>
        <taxon>lamiids</taxon>
        <taxon>Lamiales</taxon>
        <taxon>Gesneriaceae</taxon>
        <taxon>Didymocarpoideae</taxon>
        <taxon>Trichosporeae</taxon>
        <taxon>Loxocarpinae</taxon>
        <taxon>Dorcoceras</taxon>
    </lineage>
</organism>
<dbReference type="Proteomes" id="UP000250235">
    <property type="component" value="Unassembled WGS sequence"/>
</dbReference>
<keyword evidence="1" id="KW-0675">Receptor</keyword>
<dbReference type="Pfam" id="PF13516">
    <property type="entry name" value="LRR_6"/>
    <property type="match status" value="1"/>
</dbReference>
<protein>
    <submittedName>
        <fullName evidence="1">Toll-like receptor 3-like</fullName>
    </submittedName>
</protein>